<protein>
    <submittedName>
        <fullName evidence="1">Uncharacterized protein</fullName>
    </submittedName>
</protein>
<accession>M7ZHL9</accession>
<organism evidence="1">
    <name type="scientific">Triticum urartu</name>
    <name type="common">Red wild einkorn</name>
    <name type="synonym">Crithodium urartu</name>
    <dbReference type="NCBI Taxonomy" id="4572"/>
    <lineage>
        <taxon>Eukaryota</taxon>
        <taxon>Viridiplantae</taxon>
        <taxon>Streptophyta</taxon>
        <taxon>Embryophyta</taxon>
        <taxon>Tracheophyta</taxon>
        <taxon>Spermatophyta</taxon>
        <taxon>Magnoliopsida</taxon>
        <taxon>Liliopsida</taxon>
        <taxon>Poales</taxon>
        <taxon>Poaceae</taxon>
        <taxon>BOP clade</taxon>
        <taxon>Pooideae</taxon>
        <taxon>Triticodae</taxon>
        <taxon>Triticeae</taxon>
        <taxon>Triticinae</taxon>
        <taxon>Triticum</taxon>
    </lineage>
</organism>
<sequence length="60" mass="6766">MSALGCDDDEEPCPWRRRLEQRKVKTESTTSAATEAQISTVSLDMKKKEPARDIFAPNLI</sequence>
<evidence type="ECO:0000313" key="1">
    <source>
        <dbReference type="EMBL" id="EMS47589.1"/>
    </source>
</evidence>
<dbReference type="AlphaFoldDB" id="M7ZHL9"/>
<proteinExistence type="predicted"/>
<reference evidence="1" key="1">
    <citation type="journal article" date="2013" name="Nature">
        <title>Draft genome of the wheat A-genome progenitor Triticum urartu.</title>
        <authorList>
            <person name="Ling H.Q."/>
            <person name="Zhao S."/>
            <person name="Liu D."/>
            <person name="Wang J."/>
            <person name="Sun H."/>
            <person name="Zhang C."/>
            <person name="Fan H."/>
            <person name="Li D."/>
            <person name="Dong L."/>
            <person name="Tao Y."/>
            <person name="Gao C."/>
            <person name="Wu H."/>
            <person name="Li Y."/>
            <person name="Cui Y."/>
            <person name="Guo X."/>
            <person name="Zheng S."/>
            <person name="Wang B."/>
            <person name="Yu K."/>
            <person name="Liang Q."/>
            <person name="Yang W."/>
            <person name="Lou X."/>
            <person name="Chen J."/>
            <person name="Feng M."/>
            <person name="Jian J."/>
            <person name="Zhang X."/>
            <person name="Luo G."/>
            <person name="Jiang Y."/>
            <person name="Liu J."/>
            <person name="Wang Z."/>
            <person name="Sha Y."/>
            <person name="Zhang B."/>
            <person name="Wu H."/>
            <person name="Tang D."/>
            <person name="Shen Q."/>
            <person name="Xue P."/>
            <person name="Zou S."/>
            <person name="Wang X."/>
            <person name="Liu X."/>
            <person name="Wang F."/>
            <person name="Yang Y."/>
            <person name="An X."/>
            <person name="Dong Z."/>
            <person name="Zhang K."/>
            <person name="Zhang X."/>
            <person name="Luo M.C."/>
            <person name="Dvorak J."/>
            <person name="Tong Y."/>
            <person name="Wang J."/>
            <person name="Yang H."/>
            <person name="Li Z."/>
            <person name="Wang D."/>
            <person name="Zhang A."/>
            <person name="Wang J."/>
        </authorList>
    </citation>
    <scope>NUCLEOTIDE SEQUENCE</scope>
</reference>
<name>M7ZHL9_TRIUA</name>
<dbReference type="EMBL" id="KD258445">
    <property type="protein sequence ID" value="EMS47589.1"/>
    <property type="molecule type" value="Genomic_DNA"/>
</dbReference>
<gene>
    <name evidence="1" type="ORF">TRIUR3_20668</name>
</gene>